<name>A0A917LFG1_9BACL</name>
<evidence type="ECO:0000313" key="1">
    <source>
        <dbReference type="EMBL" id="GGG18063.1"/>
    </source>
</evidence>
<dbReference type="Proteomes" id="UP000644756">
    <property type="component" value="Unassembled WGS sequence"/>
</dbReference>
<dbReference type="RefSeq" id="WP_188532705.1">
    <property type="nucleotide sequence ID" value="NZ_BMGR01000014.1"/>
</dbReference>
<keyword evidence="2" id="KW-1185">Reference proteome</keyword>
<comment type="caution">
    <text evidence="1">The sequence shown here is derived from an EMBL/GenBank/DDBJ whole genome shotgun (WGS) entry which is preliminary data.</text>
</comment>
<dbReference type="EMBL" id="BMGR01000014">
    <property type="protein sequence ID" value="GGG18063.1"/>
    <property type="molecule type" value="Genomic_DNA"/>
</dbReference>
<sequence>MVMESEQHRINADRTAMIEDLLEAFKRLSADSLQREERVEKLTLKFTPESGLSVEGAIDSISVKGFAYLDVHLGERFTRASHFPRSILIRLGLLD</sequence>
<protein>
    <submittedName>
        <fullName evidence="1">Uncharacterized protein</fullName>
    </submittedName>
</protein>
<gene>
    <name evidence="1" type="ORF">GCM10010916_38580</name>
</gene>
<organism evidence="1 2">
    <name type="scientific">Paenibacillus abyssi</name>
    <dbReference type="NCBI Taxonomy" id="1340531"/>
    <lineage>
        <taxon>Bacteria</taxon>
        <taxon>Bacillati</taxon>
        <taxon>Bacillota</taxon>
        <taxon>Bacilli</taxon>
        <taxon>Bacillales</taxon>
        <taxon>Paenibacillaceae</taxon>
        <taxon>Paenibacillus</taxon>
    </lineage>
</organism>
<evidence type="ECO:0000313" key="2">
    <source>
        <dbReference type="Proteomes" id="UP000644756"/>
    </source>
</evidence>
<proteinExistence type="predicted"/>
<reference evidence="1" key="2">
    <citation type="submission" date="2020-09" db="EMBL/GenBank/DDBJ databases">
        <authorList>
            <person name="Sun Q."/>
            <person name="Zhou Y."/>
        </authorList>
    </citation>
    <scope>NUCLEOTIDE SEQUENCE</scope>
    <source>
        <strain evidence="1">CGMCC 1.12987</strain>
    </source>
</reference>
<reference evidence="1" key="1">
    <citation type="journal article" date="2014" name="Int. J. Syst. Evol. Microbiol.">
        <title>Complete genome sequence of Corynebacterium casei LMG S-19264T (=DSM 44701T), isolated from a smear-ripened cheese.</title>
        <authorList>
            <consortium name="US DOE Joint Genome Institute (JGI-PGF)"/>
            <person name="Walter F."/>
            <person name="Albersmeier A."/>
            <person name="Kalinowski J."/>
            <person name="Ruckert C."/>
        </authorList>
    </citation>
    <scope>NUCLEOTIDE SEQUENCE</scope>
    <source>
        <strain evidence="1">CGMCC 1.12987</strain>
    </source>
</reference>
<accession>A0A917LFG1</accession>
<dbReference type="AlphaFoldDB" id="A0A917LFG1"/>